<dbReference type="EMBL" id="CP146275">
    <property type="protein sequence ID" value="WWT34233.1"/>
    <property type="molecule type" value="Genomic_DNA"/>
</dbReference>
<dbReference type="InterPro" id="IPR050712">
    <property type="entry name" value="NAD(P)H-dep_reductase"/>
</dbReference>
<dbReference type="PANTHER" id="PTHR30543">
    <property type="entry name" value="CHROMATE REDUCTASE"/>
    <property type="match status" value="1"/>
</dbReference>
<proteinExistence type="predicted"/>
<accession>A0ABZ2I303</accession>
<dbReference type="Proteomes" id="UP001369958">
    <property type="component" value="Chromosome"/>
</dbReference>
<name>A0ABZ2I303_9HYPH</name>
<gene>
    <name evidence="2" type="ORF">V6617_07155</name>
</gene>
<reference evidence="2 3" key="1">
    <citation type="submission" date="2024-02" db="EMBL/GenBank/DDBJ databases">
        <title>Complete genome sequence of Pelagibacterium nitratireducens ZH15.</title>
        <authorList>
            <person name="Zhao L.H."/>
        </authorList>
    </citation>
    <scope>NUCLEOTIDE SEQUENCE [LARGE SCALE GENOMIC DNA]</scope>
    <source>
        <strain evidence="2 3">ZH15</strain>
    </source>
</reference>
<feature type="domain" description="NADPH-dependent FMN reductase-like" evidence="1">
    <location>
        <begin position="4"/>
        <end position="145"/>
    </location>
</feature>
<dbReference type="InterPro" id="IPR005025">
    <property type="entry name" value="FMN_Rdtase-like_dom"/>
</dbReference>
<evidence type="ECO:0000313" key="2">
    <source>
        <dbReference type="EMBL" id="WWT34233.1"/>
    </source>
</evidence>
<evidence type="ECO:0000313" key="3">
    <source>
        <dbReference type="Proteomes" id="UP001369958"/>
    </source>
</evidence>
<keyword evidence="3" id="KW-1185">Reference proteome</keyword>
<evidence type="ECO:0000259" key="1">
    <source>
        <dbReference type="Pfam" id="PF03358"/>
    </source>
</evidence>
<dbReference type="RefSeq" id="WP_338610021.1">
    <property type="nucleotide sequence ID" value="NZ_CP146275.1"/>
</dbReference>
<dbReference type="Pfam" id="PF03358">
    <property type="entry name" value="FMN_red"/>
    <property type="match status" value="1"/>
</dbReference>
<sequence length="194" mass="21763">MSKPKIAIIISSTRESRFADKPAQWLLAKAQERSEFDVELVDLRDFDLPFFDEVASNMWAPSQDPKAIAWQKKVAEFDGYIFLVAEYNRSITAALKNALDQAYVEWNKKPAAYVGYGSVGGARAIEQLRLINIELQMVPIRHGVHIGGSEFFTVWGGGKNEPMEAIEPAVGPSLKDLFDNLVWWTNTTKAAREA</sequence>
<dbReference type="InterPro" id="IPR029039">
    <property type="entry name" value="Flavoprotein-like_sf"/>
</dbReference>
<dbReference type="Gene3D" id="3.40.50.360">
    <property type="match status" value="1"/>
</dbReference>
<keyword evidence="2" id="KW-0560">Oxidoreductase</keyword>
<dbReference type="GO" id="GO:0016491">
    <property type="term" value="F:oxidoreductase activity"/>
    <property type="evidence" value="ECO:0007669"/>
    <property type="project" value="UniProtKB-KW"/>
</dbReference>
<protein>
    <submittedName>
        <fullName evidence="2">NADPH-dependent FMN reductase</fullName>
        <ecNumber evidence="2">1.-.-.-</ecNumber>
    </submittedName>
</protein>
<organism evidence="2 3">
    <name type="scientific">Pelagibacterium nitratireducens</name>
    <dbReference type="NCBI Taxonomy" id="1046114"/>
    <lineage>
        <taxon>Bacteria</taxon>
        <taxon>Pseudomonadati</taxon>
        <taxon>Pseudomonadota</taxon>
        <taxon>Alphaproteobacteria</taxon>
        <taxon>Hyphomicrobiales</taxon>
        <taxon>Devosiaceae</taxon>
        <taxon>Pelagibacterium</taxon>
    </lineage>
</organism>
<dbReference type="EC" id="1.-.-.-" evidence="2"/>
<dbReference type="SUPFAM" id="SSF52218">
    <property type="entry name" value="Flavoproteins"/>
    <property type="match status" value="1"/>
</dbReference>
<dbReference type="PANTHER" id="PTHR30543:SF21">
    <property type="entry name" value="NAD(P)H-DEPENDENT FMN REDUCTASE LOT6"/>
    <property type="match status" value="1"/>
</dbReference>